<dbReference type="PANTHER" id="PTHR48191:SF2">
    <property type="entry name" value="PROTEIN HHL1, CHLOROPLASTIC"/>
    <property type="match status" value="1"/>
</dbReference>
<dbReference type="Pfam" id="PF20133">
    <property type="entry name" value="HHL1-like"/>
    <property type="match status" value="1"/>
</dbReference>
<keyword evidence="1" id="KW-0732">Signal</keyword>
<evidence type="ECO:0000313" key="2">
    <source>
        <dbReference type="EMBL" id="CAD9265489.1"/>
    </source>
</evidence>
<feature type="signal peptide" evidence="1">
    <location>
        <begin position="1"/>
        <end position="19"/>
    </location>
</feature>
<gene>
    <name evidence="2" type="ORF">PPAR1163_LOCUS23905</name>
</gene>
<evidence type="ECO:0000256" key="1">
    <source>
        <dbReference type="SAM" id="SignalP"/>
    </source>
</evidence>
<dbReference type="AlphaFoldDB" id="A0A7S1UEK0"/>
<dbReference type="PANTHER" id="PTHR48191">
    <property type="entry name" value="PROTEIN HHL1 CHLOROPLASTIC"/>
    <property type="match status" value="1"/>
</dbReference>
<name>A0A7S1UEK0_9STRA</name>
<protein>
    <recommendedName>
        <fullName evidence="3">Lipoprotein</fullName>
    </recommendedName>
</protein>
<feature type="chain" id="PRO_5031210704" description="Lipoprotein" evidence="1">
    <location>
        <begin position="20"/>
        <end position="206"/>
    </location>
</feature>
<sequence length="206" mass="23321">MFVNKVGVILALVLCACHGLKVPRHPSREALSSQEPKFTRYSVVVAKKGKPNVPVHMRGAMNQREQMREYMEQQEQMKNSEDGLPVFNIFVRSKKAGIWYPCGSMKGDQASQALVNAYQGKFMRNMYKGQLDKGVARSVFENERRLIGSVTRSYPQLKQSKNELEFGYKVEVKGIEEAVGKQSITVITQEMTKGLLDNIKENLGME</sequence>
<proteinExistence type="predicted"/>
<accession>A0A7S1UEK0</accession>
<dbReference type="EMBL" id="HBGJ01037844">
    <property type="protein sequence ID" value="CAD9265489.1"/>
    <property type="molecule type" value="Transcribed_RNA"/>
</dbReference>
<reference evidence="2" key="1">
    <citation type="submission" date="2021-01" db="EMBL/GenBank/DDBJ databases">
        <authorList>
            <person name="Corre E."/>
            <person name="Pelletier E."/>
            <person name="Niang G."/>
            <person name="Scheremetjew M."/>
            <person name="Finn R."/>
            <person name="Kale V."/>
            <person name="Holt S."/>
            <person name="Cochrane G."/>
            <person name="Meng A."/>
            <person name="Brown T."/>
            <person name="Cohen L."/>
        </authorList>
    </citation>
    <scope>NUCLEOTIDE SEQUENCE</scope>
    <source>
        <strain evidence="2">CCMP2877</strain>
    </source>
</reference>
<dbReference type="PROSITE" id="PS51257">
    <property type="entry name" value="PROKAR_LIPOPROTEIN"/>
    <property type="match status" value="1"/>
</dbReference>
<dbReference type="InterPro" id="IPR045388">
    <property type="entry name" value="HHL1-like"/>
</dbReference>
<organism evidence="2">
    <name type="scientific">Phaeomonas parva</name>
    <dbReference type="NCBI Taxonomy" id="124430"/>
    <lineage>
        <taxon>Eukaryota</taxon>
        <taxon>Sar</taxon>
        <taxon>Stramenopiles</taxon>
        <taxon>Ochrophyta</taxon>
        <taxon>Pinguiophyceae</taxon>
        <taxon>Pinguiochrysidales</taxon>
        <taxon>Pinguiochrysidaceae</taxon>
        <taxon>Phaeomonas</taxon>
    </lineage>
</organism>
<evidence type="ECO:0008006" key="3">
    <source>
        <dbReference type="Google" id="ProtNLM"/>
    </source>
</evidence>